<dbReference type="InterPro" id="IPR034660">
    <property type="entry name" value="DinB/YfiT-like"/>
</dbReference>
<dbReference type="EMBL" id="JBHTKH010000001">
    <property type="protein sequence ID" value="MFD1052671.1"/>
    <property type="molecule type" value="Genomic_DNA"/>
</dbReference>
<feature type="domain" description="Mycothiol-dependent maleylpyruvate isomerase metal-binding" evidence="1">
    <location>
        <begin position="14"/>
        <end position="140"/>
    </location>
</feature>
<proteinExistence type="predicted"/>
<dbReference type="RefSeq" id="WP_386049862.1">
    <property type="nucleotide sequence ID" value="NZ_JBHTKH010000001.1"/>
</dbReference>
<dbReference type="NCBIfam" id="TIGR03083">
    <property type="entry name" value="maleylpyruvate isomerase family mycothiol-dependent enzyme"/>
    <property type="match status" value="1"/>
</dbReference>
<sequence length="272" mass="29648">MPSSRSGGPLPFLDHLAADSARFRAALENAPADVRVPTCPDWDADDLLWHLAEVQWFWGEIAERGLTDPDDLDAMNASREQRPADRAALLDFFDRSSKRLHRVLSGLSPETPLWMWADDKSAGYIRRRQAHEAMIHRLDAELTVGDRTPLDCRLSADGVDEALRIMRGYEPEPGLTHEPSGPAVTIATVDAMHSWTVTPVRVTGTDDDGDAIDTQRFLVVDGPDDAAAAEICGSAADLDCWLWNRPAEGEITRDGDAVALAAVDAVLGGSID</sequence>
<dbReference type="GO" id="GO:0016853">
    <property type="term" value="F:isomerase activity"/>
    <property type="evidence" value="ECO:0007669"/>
    <property type="project" value="UniProtKB-KW"/>
</dbReference>
<evidence type="ECO:0000259" key="1">
    <source>
        <dbReference type="Pfam" id="PF11716"/>
    </source>
</evidence>
<name>A0ABW3MQ66_9MICO</name>
<dbReference type="PANTHER" id="PTHR40758:SF1">
    <property type="entry name" value="CONSERVED PROTEIN"/>
    <property type="match status" value="1"/>
</dbReference>
<dbReference type="InterPro" id="IPR024344">
    <property type="entry name" value="MDMPI_metal-binding"/>
</dbReference>
<keyword evidence="3" id="KW-1185">Reference proteome</keyword>
<organism evidence="2 3">
    <name type="scientific">Terrabacter terrigena</name>
    <dbReference type="NCBI Taxonomy" id="574718"/>
    <lineage>
        <taxon>Bacteria</taxon>
        <taxon>Bacillati</taxon>
        <taxon>Actinomycetota</taxon>
        <taxon>Actinomycetes</taxon>
        <taxon>Micrococcales</taxon>
        <taxon>Intrasporangiaceae</taxon>
        <taxon>Terrabacter</taxon>
    </lineage>
</organism>
<reference evidence="3" key="1">
    <citation type="journal article" date="2019" name="Int. J. Syst. Evol. Microbiol.">
        <title>The Global Catalogue of Microorganisms (GCM) 10K type strain sequencing project: providing services to taxonomists for standard genome sequencing and annotation.</title>
        <authorList>
            <consortium name="The Broad Institute Genomics Platform"/>
            <consortium name="The Broad Institute Genome Sequencing Center for Infectious Disease"/>
            <person name="Wu L."/>
            <person name="Ma J."/>
        </authorList>
    </citation>
    <scope>NUCLEOTIDE SEQUENCE [LARGE SCALE GENOMIC DNA]</scope>
    <source>
        <strain evidence="3">CCUG 57508</strain>
    </source>
</reference>
<evidence type="ECO:0000313" key="3">
    <source>
        <dbReference type="Proteomes" id="UP001597046"/>
    </source>
</evidence>
<dbReference type="Pfam" id="PF11716">
    <property type="entry name" value="MDMPI_N"/>
    <property type="match status" value="1"/>
</dbReference>
<keyword evidence="2" id="KW-0413">Isomerase</keyword>
<protein>
    <submittedName>
        <fullName evidence="2">Maleylpyruvate isomerase family mycothiol-dependent enzyme</fullName>
    </submittedName>
</protein>
<dbReference type="Proteomes" id="UP001597046">
    <property type="component" value="Unassembled WGS sequence"/>
</dbReference>
<accession>A0ABW3MQ66</accession>
<dbReference type="SUPFAM" id="SSF109854">
    <property type="entry name" value="DinB/YfiT-like putative metalloenzymes"/>
    <property type="match status" value="1"/>
</dbReference>
<evidence type="ECO:0000313" key="2">
    <source>
        <dbReference type="EMBL" id="MFD1052671.1"/>
    </source>
</evidence>
<dbReference type="Gene3D" id="1.20.120.450">
    <property type="entry name" value="dinb family like domain"/>
    <property type="match status" value="1"/>
</dbReference>
<dbReference type="PANTHER" id="PTHR40758">
    <property type="entry name" value="CONSERVED PROTEIN"/>
    <property type="match status" value="1"/>
</dbReference>
<comment type="caution">
    <text evidence="2">The sequence shown here is derived from an EMBL/GenBank/DDBJ whole genome shotgun (WGS) entry which is preliminary data.</text>
</comment>
<gene>
    <name evidence="2" type="ORF">ACFQ2V_00010</name>
</gene>
<dbReference type="InterPro" id="IPR017517">
    <property type="entry name" value="Maleyloyr_isom"/>
</dbReference>